<dbReference type="InterPro" id="IPR050180">
    <property type="entry name" value="RNR_Ribonuclease"/>
</dbReference>
<evidence type="ECO:0000256" key="5">
    <source>
        <dbReference type="ARBA" id="ARBA00022801"/>
    </source>
</evidence>
<keyword evidence="7" id="KW-0694">RNA-binding</keyword>
<dbReference type="SMART" id="SM00955">
    <property type="entry name" value="RNB"/>
    <property type="match status" value="1"/>
</dbReference>
<dbReference type="InterPro" id="IPR012340">
    <property type="entry name" value="NA-bd_OB-fold"/>
</dbReference>
<feature type="domain" description="S1 motif" evidence="9">
    <location>
        <begin position="313"/>
        <end position="394"/>
    </location>
</feature>
<dbReference type="AlphaFoldDB" id="A0A376VRM0"/>
<dbReference type="Gene3D" id="2.40.50.140">
    <property type="entry name" value="Nucleic acid-binding proteins"/>
    <property type="match status" value="1"/>
</dbReference>
<evidence type="ECO:0000313" key="11">
    <source>
        <dbReference type="Proteomes" id="UP000254495"/>
    </source>
</evidence>
<dbReference type="Proteomes" id="UP000254495">
    <property type="component" value="Unassembled WGS sequence"/>
</dbReference>
<evidence type="ECO:0000256" key="7">
    <source>
        <dbReference type="ARBA" id="ARBA00022884"/>
    </source>
</evidence>
<dbReference type="NCBIfam" id="TIGR00358">
    <property type="entry name" value="3_prime_RNase"/>
    <property type="match status" value="1"/>
</dbReference>
<keyword evidence="3" id="KW-0963">Cytoplasm</keyword>
<evidence type="ECO:0000256" key="1">
    <source>
        <dbReference type="ARBA" id="ARBA00001849"/>
    </source>
</evidence>
<evidence type="ECO:0000259" key="9">
    <source>
        <dbReference type="PROSITE" id="PS50126"/>
    </source>
</evidence>
<dbReference type="PANTHER" id="PTHR23355">
    <property type="entry name" value="RIBONUCLEASE"/>
    <property type="match status" value="1"/>
</dbReference>
<evidence type="ECO:0000256" key="8">
    <source>
        <dbReference type="SAM" id="MobiDB-lite"/>
    </source>
</evidence>
<proteinExistence type="predicted"/>
<protein>
    <recommendedName>
        <fullName evidence="2">exoribonuclease II</fullName>
        <ecNumber evidence="2">3.1.13.1</ecNumber>
    </recommendedName>
</protein>
<organism evidence="10 11">
    <name type="scientific">Escherichia coli</name>
    <dbReference type="NCBI Taxonomy" id="562"/>
    <lineage>
        <taxon>Bacteria</taxon>
        <taxon>Pseudomonadati</taxon>
        <taxon>Pseudomonadota</taxon>
        <taxon>Gammaproteobacteria</taxon>
        <taxon>Enterobacterales</taxon>
        <taxon>Enterobacteriaceae</taxon>
        <taxon>Escherichia</taxon>
    </lineage>
</organism>
<dbReference type="FunFam" id="2.40.50.140:FF:000161">
    <property type="entry name" value="Ribonuclease R"/>
    <property type="match status" value="1"/>
</dbReference>
<evidence type="ECO:0000313" key="10">
    <source>
        <dbReference type="EMBL" id="STJ13837.1"/>
    </source>
</evidence>
<name>A0A376VRM0_ECOLX</name>
<evidence type="ECO:0000256" key="2">
    <source>
        <dbReference type="ARBA" id="ARBA00012163"/>
    </source>
</evidence>
<dbReference type="Pfam" id="PF00575">
    <property type="entry name" value="S1"/>
    <property type="match status" value="1"/>
</dbReference>
<dbReference type="GO" id="GO:0008859">
    <property type="term" value="F:exoribonuclease II activity"/>
    <property type="evidence" value="ECO:0007669"/>
    <property type="project" value="UniProtKB-EC"/>
</dbReference>
<gene>
    <name evidence="10" type="primary">rnr_1</name>
    <name evidence="10" type="ORF">NCTC9077_05646</name>
</gene>
<feature type="compositionally biased region" description="Basic residues" evidence="8">
    <location>
        <begin position="444"/>
        <end position="460"/>
    </location>
</feature>
<feature type="compositionally biased region" description="Basic residues" evidence="8">
    <location>
        <begin position="471"/>
        <end position="482"/>
    </location>
</feature>
<feature type="compositionally biased region" description="Low complexity" evidence="8">
    <location>
        <begin position="461"/>
        <end position="470"/>
    </location>
</feature>
<reference evidence="10 11" key="1">
    <citation type="submission" date="2018-06" db="EMBL/GenBank/DDBJ databases">
        <authorList>
            <consortium name="Pathogen Informatics"/>
            <person name="Doyle S."/>
        </authorList>
    </citation>
    <scope>NUCLEOTIDE SEQUENCE [LARGE SCALE GENOMIC DNA]</scope>
    <source>
        <strain evidence="10 11">NCTC9077</strain>
    </source>
</reference>
<dbReference type="InterPro" id="IPR003029">
    <property type="entry name" value="S1_domain"/>
</dbReference>
<keyword evidence="5 10" id="KW-0378">Hydrolase</keyword>
<comment type="catalytic activity">
    <reaction evidence="1">
        <text>Exonucleolytic cleavage in the 3'- to 5'-direction to yield nucleoside 5'-phosphates.</text>
        <dbReference type="EC" id="3.1.13.1"/>
    </reaction>
</comment>
<dbReference type="PROSITE" id="PS50126">
    <property type="entry name" value="S1"/>
    <property type="match status" value="1"/>
</dbReference>
<dbReference type="PANTHER" id="PTHR23355:SF9">
    <property type="entry name" value="DIS3-LIKE EXONUCLEASE 2"/>
    <property type="match status" value="1"/>
</dbReference>
<dbReference type="EC" id="3.1.13.1" evidence="2"/>
<keyword evidence="6" id="KW-0269">Exonuclease</keyword>
<accession>A0A376VRM0</accession>
<keyword evidence="4" id="KW-0540">Nuclease</keyword>
<dbReference type="GO" id="GO:0003723">
    <property type="term" value="F:RNA binding"/>
    <property type="evidence" value="ECO:0007669"/>
    <property type="project" value="UniProtKB-KW"/>
</dbReference>
<dbReference type="GO" id="GO:0005829">
    <property type="term" value="C:cytosol"/>
    <property type="evidence" value="ECO:0007669"/>
    <property type="project" value="TreeGrafter"/>
</dbReference>
<dbReference type="PROSITE" id="PS01175">
    <property type="entry name" value="RIBONUCLEASE_II"/>
    <property type="match status" value="1"/>
</dbReference>
<sequence>MLPEVLSNGLCSLNPQVDRLCMVCEMTVSSKGRLTGYKFYEAVMSSHARLTYTKVWHILQGDQDLREQYAPLVKHLEELHNLYKVLDKAREERGGISFESEEAKFIFNAERRIERIEQTQRNDAHKLIEECMILANISAARFVEKAKEPALFRIHDKPSTEAITSFRSVLAELGLELPGGNKPEPRDYAELLESVADRPDAEMLQTMLLRSMKQAIYDPENRGHFGLALQSYAHFTSPIRRYPDLTLHRAIKYLLAKEQGHQGNTTETGGYHYSMEEMLQLGQHCSMAERRADEATRDVADWLKCDFMLDQVGNVFKGVISSVTGFGFFVRLDDLFIDGLVHVSSLDNDYYRFDQVGQRLMGESSGQTYRLGDRVEVRVEAVNMDERKIDFSLISSERAPRNVGKTAREKAKKGDAGKKGGKRRQVGKKVNFEPDSAFRGEKKTKPKAAKKDARKAKKPSAKTQKIAAATKAKRAAKKKVAE</sequence>
<dbReference type="SMART" id="SM00316">
    <property type="entry name" value="S1"/>
    <property type="match status" value="1"/>
</dbReference>
<dbReference type="EMBL" id="UGCU01000001">
    <property type="protein sequence ID" value="STJ13837.1"/>
    <property type="molecule type" value="Genomic_DNA"/>
</dbReference>
<dbReference type="GO" id="GO:0006402">
    <property type="term" value="P:mRNA catabolic process"/>
    <property type="evidence" value="ECO:0007669"/>
    <property type="project" value="TreeGrafter"/>
</dbReference>
<evidence type="ECO:0000256" key="4">
    <source>
        <dbReference type="ARBA" id="ARBA00022722"/>
    </source>
</evidence>
<dbReference type="InterPro" id="IPR004476">
    <property type="entry name" value="RNase_II/RNase_R"/>
</dbReference>
<dbReference type="CDD" id="cd04471">
    <property type="entry name" value="S1_RNase_R"/>
    <property type="match status" value="1"/>
</dbReference>
<dbReference type="SUPFAM" id="SSF50249">
    <property type="entry name" value="Nucleic acid-binding proteins"/>
    <property type="match status" value="2"/>
</dbReference>
<dbReference type="Pfam" id="PF00773">
    <property type="entry name" value="RNB"/>
    <property type="match status" value="1"/>
</dbReference>
<evidence type="ECO:0000256" key="3">
    <source>
        <dbReference type="ARBA" id="ARBA00022490"/>
    </source>
</evidence>
<dbReference type="NCBIfam" id="NF008648">
    <property type="entry name" value="PRK11642.1"/>
    <property type="match status" value="1"/>
</dbReference>
<feature type="compositionally biased region" description="Basic and acidic residues" evidence="8">
    <location>
        <begin position="406"/>
        <end position="418"/>
    </location>
</feature>
<evidence type="ECO:0000256" key="6">
    <source>
        <dbReference type="ARBA" id="ARBA00022839"/>
    </source>
</evidence>
<dbReference type="InterPro" id="IPR022966">
    <property type="entry name" value="RNase_II/R_CS"/>
</dbReference>
<dbReference type="InterPro" id="IPR001900">
    <property type="entry name" value="RNase_II/R"/>
</dbReference>
<feature type="region of interest" description="Disordered" evidence="8">
    <location>
        <begin position="400"/>
        <end position="482"/>
    </location>
</feature>
<feature type="compositionally biased region" description="Basic and acidic residues" evidence="8">
    <location>
        <begin position="430"/>
        <end position="443"/>
    </location>
</feature>